<dbReference type="GO" id="GO:0003723">
    <property type="term" value="F:RNA binding"/>
    <property type="evidence" value="ECO:0007669"/>
    <property type="project" value="InterPro"/>
</dbReference>
<dbReference type="Pfam" id="PF01535">
    <property type="entry name" value="PPR"/>
    <property type="match status" value="4"/>
</dbReference>
<dbReference type="Proteomes" id="UP000886520">
    <property type="component" value="Chromosome 13"/>
</dbReference>
<dbReference type="NCBIfam" id="TIGR00756">
    <property type="entry name" value="PPR"/>
    <property type="match status" value="3"/>
</dbReference>
<comment type="caution">
    <text evidence="4">The sequence shown here is derived from an EMBL/GenBank/DDBJ whole genome shotgun (WGS) entry which is preliminary data.</text>
</comment>
<dbReference type="GO" id="GO:0005739">
    <property type="term" value="C:mitochondrion"/>
    <property type="evidence" value="ECO:0007669"/>
    <property type="project" value="UniProtKB-ARBA"/>
</dbReference>
<evidence type="ECO:0000256" key="1">
    <source>
        <dbReference type="ARBA" id="ARBA00022737"/>
    </source>
</evidence>
<dbReference type="Gene3D" id="1.25.40.10">
    <property type="entry name" value="Tetratricopeptide repeat domain"/>
    <property type="match status" value="4"/>
</dbReference>
<protein>
    <recommendedName>
        <fullName evidence="6">Pentatricopeptide repeat-containing protein</fullName>
    </recommendedName>
</protein>
<dbReference type="InterPro" id="IPR046848">
    <property type="entry name" value="E_motif"/>
</dbReference>
<keyword evidence="1" id="KW-0677">Repeat</keyword>
<evidence type="ECO:0000313" key="5">
    <source>
        <dbReference type="Proteomes" id="UP000886520"/>
    </source>
</evidence>
<name>A0A9D4ZCW6_ADICA</name>
<dbReference type="InterPro" id="IPR046960">
    <property type="entry name" value="PPR_At4g14850-like_plant"/>
</dbReference>
<dbReference type="GO" id="GO:0009451">
    <property type="term" value="P:RNA modification"/>
    <property type="evidence" value="ECO:0007669"/>
    <property type="project" value="InterPro"/>
</dbReference>
<evidence type="ECO:0000313" key="4">
    <source>
        <dbReference type="EMBL" id="KAI5070898.1"/>
    </source>
</evidence>
<dbReference type="AlphaFoldDB" id="A0A9D4ZCW6"/>
<dbReference type="Pfam" id="PF13812">
    <property type="entry name" value="PPR_3"/>
    <property type="match status" value="1"/>
</dbReference>
<feature type="repeat" description="PPR" evidence="3">
    <location>
        <begin position="217"/>
        <end position="251"/>
    </location>
</feature>
<evidence type="ECO:0008006" key="6">
    <source>
        <dbReference type="Google" id="ProtNLM"/>
    </source>
</evidence>
<gene>
    <name evidence="4" type="ORF">GOP47_0013149</name>
</gene>
<dbReference type="PANTHER" id="PTHR47926">
    <property type="entry name" value="PENTATRICOPEPTIDE REPEAT-CONTAINING PROTEIN"/>
    <property type="match status" value="1"/>
</dbReference>
<accession>A0A9D4ZCW6</accession>
<dbReference type="InterPro" id="IPR002885">
    <property type="entry name" value="PPR_rpt"/>
</dbReference>
<organism evidence="4 5">
    <name type="scientific">Adiantum capillus-veneris</name>
    <name type="common">Maidenhair fern</name>
    <dbReference type="NCBI Taxonomy" id="13818"/>
    <lineage>
        <taxon>Eukaryota</taxon>
        <taxon>Viridiplantae</taxon>
        <taxon>Streptophyta</taxon>
        <taxon>Embryophyta</taxon>
        <taxon>Tracheophyta</taxon>
        <taxon>Polypodiopsida</taxon>
        <taxon>Polypodiidae</taxon>
        <taxon>Polypodiales</taxon>
        <taxon>Pteridineae</taxon>
        <taxon>Pteridaceae</taxon>
        <taxon>Vittarioideae</taxon>
        <taxon>Adiantum</taxon>
    </lineage>
</organism>
<sequence>MYQHYKKDFMAFTRQMVMILGGSQGYAQQEDGITAFGLFKRMQQENIKADKVTILGALKCCASVGAVLQAMQLHHNVCHDGLEADMLLGSSLVDVYAKLVCLKEAGVVFSGLQSLDVVSCSAMISGYVQQGLWFQSINLYDLMVQKNIKPDNISFACVLKACCQIGVINDCKLLHDQIIRVDLNSDVLVGNALVDMYAKCGRLPEARYVFNTLPARTLASWNTIMTGYADNDDGFQVFELFELLQRKGLVANRVSYLSVLKASSSLGSIVHGFFIHDQIVRNSLEADLVVSNMMVDTYARCGGLKEARAVFGSLPNRNVVSWSALIAGYAQHRGLESAQHYLHGMLQSGVNPVSKTFTSILGACSNGGQVEDGHYYFRLMREEYGIAPSIEHCNCMIDILGRAGCLEDGQKFLHSMPILPNIATWMSLLTSCRTFGDIEFGRLCFKQANKLNPYNSSAYMIMSKIYADANMWTEVRKLEEARKQGFAWKKPGKAFIEVSGKVYQFTAGEKNLQWASGICAKPQFLVRMLKEKGYVPASDSVLETEVEVVACCS</sequence>
<dbReference type="PROSITE" id="PS51375">
    <property type="entry name" value="PPR"/>
    <property type="match status" value="3"/>
</dbReference>
<dbReference type="EMBL" id="JABFUD020000013">
    <property type="protein sequence ID" value="KAI5070898.1"/>
    <property type="molecule type" value="Genomic_DNA"/>
</dbReference>
<feature type="repeat" description="PPR" evidence="3">
    <location>
        <begin position="116"/>
        <end position="150"/>
    </location>
</feature>
<comment type="similarity">
    <text evidence="2">Belongs to the PPR family. PCMP-E subfamily.</text>
</comment>
<evidence type="ECO:0000256" key="2">
    <source>
        <dbReference type="ARBA" id="ARBA00061659"/>
    </source>
</evidence>
<proteinExistence type="inferred from homology"/>
<dbReference type="OrthoDB" id="185373at2759"/>
<dbReference type="FunFam" id="1.25.40.10:FF:000205">
    <property type="entry name" value="Pentatricopeptide repeat-containing protein, mitochondrial"/>
    <property type="match status" value="1"/>
</dbReference>
<keyword evidence="5" id="KW-1185">Reference proteome</keyword>
<evidence type="ECO:0000256" key="3">
    <source>
        <dbReference type="PROSITE-ProRule" id="PRU00708"/>
    </source>
</evidence>
<feature type="repeat" description="PPR" evidence="3">
    <location>
        <begin position="318"/>
        <end position="352"/>
    </location>
</feature>
<dbReference type="FunFam" id="1.25.40.10:FF:000090">
    <property type="entry name" value="Pentatricopeptide repeat-containing protein, chloroplastic"/>
    <property type="match status" value="1"/>
</dbReference>
<dbReference type="InterPro" id="IPR011990">
    <property type="entry name" value="TPR-like_helical_dom_sf"/>
</dbReference>
<dbReference type="Pfam" id="PF20431">
    <property type="entry name" value="E_motif"/>
    <property type="match status" value="1"/>
</dbReference>
<reference evidence="4" key="1">
    <citation type="submission" date="2021-01" db="EMBL/GenBank/DDBJ databases">
        <title>Adiantum capillus-veneris genome.</title>
        <authorList>
            <person name="Fang Y."/>
            <person name="Liao Q."/>
        </authorList>
    </citation>
    <scope>NUCLEOTIDE SEQUENCE</scope>
    <source>
        <strain evidence="4">H3</strain>
        <tissue evidence="4">Leaf</tissue>
    </source>
</reference>
<dbReference type="Pfam" id="PF13041">
    <property type="entry name" value="PPR_2"/>
    <property type="match status" value="1"/>
</dbReference>